<evidence type="ECO:0000256" key="1">
    <source>
        <dbReference type="ARBA" id="ARBA00004167"/>
    </source>
</evidence>
<dbReference type="InterPro" id="IPR050111">
    <property type="entry name" value="C-type_lectin/snaclec_domain"/>
</dbReference>
<name>A0A6P6N6A1_CARAU</name>
<evidence type="ECO:0000313" key="7">
    <source>
        <dbReference type="RefSeq" id="XP_026103834.1"/>
    </source>
</evidence>
<dbReference type="InterPro" id="IPR016186">
    <property type="entry name" value="C-type_lectin-like/link_sf"/>
</dbReference>
<proteinExistence type="predicted"/>
<reference evidence="7" key="1">
    <citation type="submission" date="2025-08" db="UniProtKB">
        <authorList>
            <consortium name="RefSeq"/>
        </authorList>
    </citation>
    <scope>IDENTIFICATION</scope>
    <source>
        <strain evidence="7">Wakin</strain>
        <tissue evidence="7">Muscle</tissue>
    </source>
</reference>
<evidence type="ECO:0000256" key="4">
    <source>
        <dbReference type="SAM" id="Phobius"/>
    </source>
</evidence>
<evidence type="ECO:0000259" key="5">
    <source>
        <dbReference type="PROSITE" id="PS50041"/>
    </source>
</evidence>
<feature type="domain" description="C-type lectin" evidence="5">
    <location>
        <begin position="227"/>
        <end position="303"/>
    </location>
</feature>
<dbReference type="GO" id="GO:0030246">
    <property type="term" value="F:carbohydrate binding"/>
    <property type="evidence" value="ECO:0007669"/>
    <property type="project" value="UniProtKB-KW"/>
</dbReference>
<keyword evidence="4" id="KW-0472">Membrane</keyword>
<keyword evidence="6" id="KW-1185">Reference proteome</keyword>
<gene>
    <name evidence="7" type="primary">LOC113075345</name>
</gene>
<comment type="subcellular location">
    <subcellularLocation>
        <location evidence="1">Membrane</location>
        <topology evidence="1">Single-pass membrane protein</topology>
    </subcellularLocation>
</comment>
<dbReference type="CDD" id="cd03593">
    <property type="entry name" value="CLECT_NK_receptors_like"/>
    <property type="match status" value="1"/>
</dbReference>
<dbReference type="SUPFAM" id="SSF56436">
    <property type="entry name" value="C-type lectin-like"/>
    <property type="match status" value="2"/>
</dbReference>
<organism evidence="6 7">
    <name type="scientific">Carassius auratus</name>
    <name type="common">Goldfish</name>
    <dbReference type="NCBI Taxonomy" id="7957"/>
    <lineage>
        <taxon>Eukaryota</taxon>
        <taxon>Metazoa</taxon>
        <taxon>Chordata</taxon>
        <taxon>Craniata</taxon>
        <taxon>Vertebrata</taxon>
        <taxon>Euteleostomi</taxon>
        <taxon>Actinopterygii</taxon>
        <taxon>Neopterygii</taxon>
        <taxon>Teleostei</taxon>
        <taxon>Ostariophysi</taxon>
        <taxon>Cypriniformes</taxon>
        <taxon>Cyprinidae</taxon>
        <taxon>Cyprininae</taxon>
        <taxon>Carassius</taxon>
    </lineage>
</organism>
<dbReference type="PANTHER" id="PTHR22803">
    <property type="entry name" value="MANNOSE, PHOSPHOLIPASE, LECTIN RECEPTOR RELATED"/>
    <property type="match status" value="1"/>
</dbReference>
<accession>A0A6P6N6A1</accession>
<evidence type="ECO:0000256" key="2">
    <source>
        <dbReference type="ARBA" id="ARBA00022734"/>
    </source>
</evidence>
<keyword evidence="3" id="KW-1015">Disulfide bond</keyword>
<dbReference type="PROSITE" id="PS00615">
    <property type="entry name" value="C_TYPE_LECTIN_1"/>
    <property type="match status" value="1"/>
</dbReference>
<dbReference type="GeneID" id="113075345"/>
<feature type="transmembrane region" description="Helical" evidence="4">
    <location>
        <begin position="20"/>
        <end position="39"/>
    </location>
</feature>
<dbReference type="PROSITE" id="PS50041">
    <property type="entry name" value="C_TYPE_LECTIN_2"/>
    <property type="match status" value="2"/>
</dbReference>
<dbReference type="GO" id="GO:0016020">
    <property type="term" value="C:membrane"/>
    <property type="evidence" value="ECO:0007669"/>
    <property type="project" value="UniProtKB-SubCell"/>
</dbReference>
<dbReference type="KEGG" id="caua:113075345"/>
<dbReference type="AlphaFoldDB" id="A0A6P6N6A1"/>
<dbReference type="SMART" id="SM00034">
    <property type="entry name" value="CLECT"/>
    <property type="match status" value="2"/>
</dbReference>
<dbReference type="InterPro" id="IPR001304">
    <property type="entry name" value="C-type_lectin-like"/>
</dbReference>
<dbReference type="InterPro" id="IPR033992">
    <property type="entry name" value="NKR-like_CTLD"/>
</dbReference>
<keyword evidence="4" id="KW-0812">Transmembrane</keyword>
<protein>
    <submittedName>
        <fullName evidence="7">C-type lectin domain family 10 member A</fullName>
    </submittedName>
</protein>
<keyword evidence="2" id="KW-0430">Lectin</keyword>
<dbReference type="Pfam" id="PF00059">
    <property type="entry name" value="Lectin_C"/>
    <property type="match status" value="2"/>
</dbReference>
<evidence type="ECO:0000256" key="3">
    <source>
        <dbReference type="ARBA" id="ARBA00023157"/>
    </source>
</evidence>
<sequence>MCKGNSTGSDSVRIRRYKKATVYLVLQCVLLLEAIILLITEHRTKSNKFENSEEDFNKTKMKLLSDIHDMLNEKVKFENEIKEIIPKNLQLTEGNKLLSKHLREMDGWRCYQSNLYYISSEEKNWSESKQDCSKRGANLTIINSNEEQDFFKTHDDVWIGLNNMEGTWKWVDGSPLTLSFWASREPDGAKECVVTSKSPEKSEWKTPPCSSTFKWTCEREPSNKIKNLVIDFVKKISANANVWIGLTDSEVEGRWKWVDGSTLTSGFWDPREPNGHRGENCALTYSPGWADYACSDLFQWICEKSILK</sequence>
<dbReference type="InterPro" id="IPR018378">
    <property type="entry name" value="C-type_lectin_CS"/>
</dbReference>
<dbReference type="Gene3D" id="3.10.100.10">
    <property type="entry name" value="Mannose-Binding Protein A, subunit A"/>
    <property type="match status" value="2"/>
</dbReference>
<keyword evidence="4" id="KW-1133">Transmembrane helix</keyword>
<dbReference type="Proteomes" id="UP000515129">
    <property type="component" value="Unplaced"/>
</dbReference>
<evidence type="ECO:0000313" key="6">
    <source>
        <dbReference type="Proteomes" id="UP000515129"/>
    </source>
</evidence>
<dbReference type="InterPro" id="IPR016187">
    <property type="entry name" value="CTDL_fold"/>
</dbReference>
<dbReference type="RefSeq" id="XP_026103834.1">
    <property type="nucleotide sequence ID" value="XM_026248049.1"/>
</dbReference>
<dbReference type="OrthoDB" id="6337382at2759"/>
<feature type="domain" description="C-type lectin" evidence="5">
    <location>
        <begin position="111"/>
        <end position="218"/>
    </location>
</feature>